<gene>
    <name evidence="2" type="ORF">RJ639_000829</name>
</gene>
<dbReference type="EMBL" id="JAVXUP010000017">
    <property type="protein sequence ID" value="KAK3042577.1"/>
    <property type="molecule type" value="Genomic_DNA"/>
</dbReference>
<protein>
    <submittedName>
        <fullName evidence="2">Uncharacterized protein</fullName>
    </submittedName>
</protein>
<dbReference type="PANTHER" id="PTHR16128">
    <property type="entry name" value="FAD/NAD(P)-BINDING OXIDOREDUCTASE FAMILY PROTEIN"/>
    <property type="match status" value="1"/>
</dbReference>
<dbReference type="Proteomes" id="UP001188597">
    <property type="component" value="Unassembled WGS sequence"/>
</dbReference>
<dbReference type="PANTHER" id="PTHR16128:SF5">
    <property type="entry name" value="FAD_NAD(P)-BINDING OXIDOREDUCTASE FAMILY PROTEIN"/>
    <property type="match status" value="1"/>
</dbReference>
<dbReference type="Gene3D" id="3.90.660.10">
    <property type="match status" value="1"/>
</dbReference>
<reference evidence="2" key="1">
    <citation type="submission" date="2022-12" db="EMBL/GenBank/DDBJ databases">
        <title>Draft genome assemblies for two species of Escallonia (Escalloniales).</title>
        <authorList>
            <person name="Chanderbali A."/>
            <person name="Dervinis C."/>
            <person name="Anghel I."/>
            <person name="Soltis D."/>
            <person name="Soltis P."/>
            <person name="Zapata F."/>
        </authorList>
    </citation>
    <scope>NUCLEOTIDE SEQUENCE</scope>
    <source>
        <strain evidence="2">UCBG64.0493</strain>
        <tissue evidence="2">Leaf</tissue>
    </source>
</reference>
<evidence type="ECO:0000313" key="2">
    <source>
        <dbReference type="EMBL" id="KAK3042577.1"/>
    </source>
</evidence>
<keyword evidence="3" id="KW-1185">Reference proteome</keyword>
<organism evidence="2 3">
    <name type="scientific">Escallonia herrerae</name>
    <dbReference type="NCBI Taxonomy" id="1293975"/>
    <lineage>
        <taxon>Eukaryota</taxon>
        <taxon>Viridiplantae</taxon>
        <taxon>Streptophyta</taxon>
        <taxon>Embryophyta</taxon>
        <taxon>Tracheophyta</taxon>
        <taxon>Spermatophyta</taxon>
        <taxon>Magnoliopsida</taxon>
        <taxon>eudicotyledons</taxon>
        <taxon>Gunneridae</taxon>
        <taxon>Pentapetalae</taxon>
        <taxon>asterids</taxon>
        <taxon>campanulids</taxon>
        <taxon>Escalloniales</taxon>
        <taxon>Escalloniaceae</taxon>
        <taxon>Escallonia</taxon>
    </lineage>
</organism>
<evidence type="ECO:0000313" key="3">
    <source>
        <dbReference type="Proteomes" id="UP001188597"/>
    </source>
</evidence>
<proteinExistence type="predicted"/>
<evidence type="ECO:0000256" key="1">
    <source>
        <dbReference type="SAM" id="MobiDB-lite"/>
    </source>
</evidence>
<feature type="region of interest" description="Disordered" evidence="1">
    <location>
        <begin position="183"/>
        <end position="216"/>
    </location>
</feature>
<name>A0AA88X9M2_9ASTE</name>
<comment type="caution">
    <text evidence="2">The sequence shown here is derived from an EMBL/GenBank/DDBJ whole genome shotgun (WGS) entry which is preliminary data.</text>
</comment>
<accession>A0AA88X9M2</accession>
<sequence>MAHQSPSSTPPEALVAACLKEDGNELLFDHGAPYFTSSNADVIGLIQEWEARGFVAEWKENFGSFDFKSKTFVHIEKEGSGKKYVGVPGMNSIYRALCHEPGVESRFGVGVGLEWLQGEDLWSLTDLNLIPVLASKIAEVPVSPCFALMLAFEKPLSVIPVKGFSFVNSRVLNWAFCDSSKPAHSGLSSQPGGEEKRKHILRSPQPGGWGTEDITSETGVNDVRANMMQVMKLKKDKVVVSHNGTKPTGFERKCLLSTK</sequence>
<dbReference type="AlphaFoldDB" id="A0AA88X9M2"/>